<gene>
    <name evidence="3" type="ORF">TGVAND_288800</name>
</gene>
<feature type="compositionally biased region" description="Polar residues" evidence="1">
    <location>
        <begin position="32"/>
        <end position="46"/>
    </location>
</feature>
<keyword evidence="3" id="KW-0255">Endonuclease</keyword>
<dbReference type="PANTHER" id="PTHR11200:SF275">
    <property type="entry name" value="LD06095P"/>
    <property type="match status" value="1"/>
</dbReference>
<dbReference type="GO" id="GO:0004439">
    <property type="term" value="F:phosphatidylinositol-4,5-bisphosphate 5-phosphatase activity"/>
    <property type="evidence" value="ECO:0007669"/>
    <property type="project" value="UniProtKB-EC"/>
</dbReference>
<dbReference type="EMBL" id="AEYJ02000600">
    <property type="protein sequence ID" value="KFH08844.1"/>
    <property type="molecule type" value="Genomic_DNA"/>
</dbReference>
<feature type="region of interest" description="Disordered" evidence="1">
    <location>
        <begin position="1"/>
        <end position="162"/>
    </location>
</feature>
<dbReference type="Proteomes" id="UP000028840">
    <property type="component" value="Unassembled WGS sequence"/>
</dbReference>
<feature type="domain" description="Inositol polyphosphate-related phosphatase" evidence="2">
    <location>
        <begin position="503"/>
        <end position="826"/>
    </location>
</feature>
<feature type="region of interest" description="Disordered" evidence="1">
    <location>
        <begin position="458"/>
        <end position="488"/>
    </location>
</feature>
<dbReference type="GO" id="GO:0004527">
    <property type="term" value="F:exonuclease activity"/>
    <property type="evidence" value="ECO:0007669"/>
    <property type="project" value="UniProtKB-KW"/>
</dbReference>
<dbReference type="InterPro" id="IPR000300">
    <property type="entry name" value="IPPc"/>
</dbReference>
<keyword evidence="3" id="KW-0378">Hydrolase</keyword>
<evidence type="ECO:0000256" key="1">
    <source>
        <dbReference type="SAM" id="MobiDB-lite"/>
    </source>
</evidence>
<dbReference type="SMART" id="SM00128">
    <property type="entry name" value="IPPc"/>
    <property type="match status" value="1"/>
</dbReference>
<reference evidence="3 4" key="1">
    <citation type="submission" date="2014-08" db="EMBL/GenBank/DDBJ databases">
        <authorList>
            <person name="Sibley D."/>
            <person name="Venepally P."/>
            <person name="Karamycheva S."/>
            <person name="Hadjithomas M."/>
            <person name="Khan A."/>
            <person name="Brunk B."/>
            <person name="Roos D."/>
            <person name="Caler E."/>
            <person name="Lorenzi H."/>
        </authorList>
    </citation>
    <scope>NUCLEOTIDE SEQUENCE [LARGE SCALE GENOMIC DNA]</scope>
    <source>
        <strain evidence="3 4">VAND</strain>
    </source>
</reference>
<evidence type="ECO:0000259" key="2">
    <source>
        <dbReference type="SMART" id="SM00128"/>
    </source>
</evidence>
<evidence type="ECO:0000313" key="3">
    <source>
        <dbReference type="EMBL" id="KFH08844.1"/>
    </source>
</evidence>
<protein>
    <submittedName>
        <fullName evidence="3">Endonuclease/exonuclease/phosphatase family protein</fullName>
        <ecNumber evidence="3">3.1.3.36</ecNumber>
    </submittedName>
</protein>
<dbReference type="Pfam" id="PF22669">
    <property type="entry name" value="Exo_endo_phos2"/>
    <property type="match status" value="1"/>
</dbReference>
<evidence type="ECO:0000313" key="4">
    <source>
        <dbReference type="Proteomes" id="UP000028840"/>
    </source>
</evidence>
<dbReference type="GO" id="GO:0046856">
    <property type="term" value="P:phosphatidylinositol dephosphorylation"/>
    <property type="evidence" value="ECO:0007669"/>
    <property type="project" value="InterPro"/>
</dbReference>
<name>A0A086Q8B2_TOXGO</name>
<dbReference type="Gene3D" id="3.60.10.10">
    <property type="entry name" value="Endonuclease/exonuclease/phosphatase"/>
    <property type="match status" value="1"/>
</dbReference>
<dbReference type="InterPro" id="IPR046985">
    <property type="entry name" value="IP5"/>
</dbReference>
<feature type="region of interest" description="Disordered" evidence="1">
    <location>
        <begin position="206"/>
        <end position="234"/>
    </location>
</feature>
<dbReference type="InterPro" id="IPR036691">
    <property type="entry name" value="Endo/exonu/phosph_ase_sf"/>
</dbReference>
<feature type="compositionally biased region" description="Low complexity" evidence="1">
    <location>
        <begin position="133"/>
        <end position="151"/>
    </location>
</feature>
<keyword evidence="3" id="KW-0269">Exonuclease</keyword>
<dbReference type="OrthoDB" id="7862313at2759"/>
<dbReference type="GO" id="GO:0004519">
    <property type="term" value="F:endonuclease activity"/>
    <property type="evidence" value="ECO:0007669"/>
    <property type="project" value="UniProtKB-KW"/>
</dbReference>
<sequence>MEGRKREDEASSFERAPADNAGSPGDSPCPNARSSTEQLSTTSGRGSRSCLPRPYRSPGHLFVAMPDGTHRAPSPRSQGSSSSRVTSQGAGRSRPSEKNDDTVSPAVSPPFHRPLSRGSQNLPPGGLGGSGLSQGVSSGSGRQEGPPKGWRPAGGGAAACGASSACIGRGGFRRRQFAQDHPRVDQMFNLDAYNLSDIVDVCDDGYEDSGTDAADEAGAPSPGRRGEGGASSQEGRHVLEDFAADSGAGRDGETGSRPPSLPSSLVAVAAALENRQTRTPRSPGDLRRSTAAVGRMEGSVPFRPFSAMPTESESLGALLREPQWHKHAGASTHWGGAGKHIFQATPSGASASNKLKSVHFVYEQMQKEKTEVRAKVRPTAQSDNSLKGVEPIRIFCGTWNSEYQDFPQGTMTPNISPEALAAPSVLPAHLPERVVEELLDDEDAWATGDVDAFDQYGKHRNDGESERKVGKSAWLSTPGTHAPSDSRMVERKSLLRASTLKLKAVKDGEQPLSDWVLPGYDVYVITLQETISDSIFHAIMTYLCDVNGRPYVRMRAAEDKISGLGDGAWTQFKSTSIAAWARADLLRPKGPIEFLSSKAIPLSFFNGSKGAVSLLMRIWDQFVCFLGCHMPATATEDRIKARTWILERLCELYSGVPRTTLDGVFHHVVWMGDFNFRTRNISAAKAVELLDSGDLKALFQYDECVGPHGEDLRKQGFHESPVTFPPTYKKVDGRPPVDFTDAHWAAKEYQTKFTVKWYKGGRQEDRNPSWTDRVFKWSIPEVASLLRLEEENYFAAMPTRPNSFLNASDHSPVGTGLVMYPLDFNYALPSVMNIENPDPSASCLKPKLRAKHLRSHTAKPTSLCGRQIQCGTFLPSVGRTFNLYAILM</sequence>
<dbReference type="PANTHER" id="PTHR11200">
    <property type="entry name" value="INOSITOL 5-PHOSPHATASE"/>
    <property type="match status" value="1"/>
</dbReference>
<feature type="compositionally biased region" description="Basic and acidic residues" evidence="1">
    <location>
        <begin position="458"/>
        <end position="469"/>
    </location>
</feature>
<accession>A0A086Q8B2</accession>
<comment type="caution">
    <text evidence="3">The sequence shown here is derived from an EMBL/GenBank/DDBJ whole genome shotgun (WGS) entry which is preliminary data.</text>
</comment>
<dbReference type="VEuPathDB" id="ToxoDB:TGVAND_288800"/>
<organism evidence="3 4">
    <name type="scientific">Toxoplasma gondii VAND</name>
    <dbReference type="NCBI Taxonomy" id="933077"/>
    <lineage>
        <taxon>Eukaryota</taxon>
        <taxon>Sar</taxon>
        <taxon>Alveolata</taxon>
        <taxon>Apicomplexa</taxon>
        <taxon>Conoidasida</taxon>
        <taxon>Coccidia</taxon>
        <taxon>Eucoccidiorida</taxon>
        <taxon>Eimeriorina</taxon>
        <taxon>Sarcocystidae</taxon>
        <taxon>Toxoplasma</taxon>
    </lineage>
</organism>
<keyword evidence="3" id="KW-0540">Nuclease</keyword>
<dbReference type="SUPFAM" id="SSF56219">
    <property type="entry name" value="DNase I-like"/>
    <property type="match status" value="1"/>
</dbReference>
<dbReference type="EC" id="3.1.3.36" evidence="3"/>
<feature type="compositionally biased region" description="Low complexity" evidence="1">
    <location>
        <begin position="74"/>
        <end position="89"/>
    </location>
</feature>
<reference evidence="3 4" key="2">
    <citation type="journal article" date="2015" name="Eukaryot. Cell">
        <title>Genetic mapping reveals that sinefungin resistance in Toxoplasma gondii is controlled by a putative amino acid transporter locus that can be used as a negative selectable marker.</title>
        <authorList>
            <person name="Behnke M.S."/>
            <person name="Khan A."/>
            <person name="Sibley L.D."/>
        </authorList>
    </citation>
    <scope>NUCLEOTIDE SEQUENCE [LARGE SCALE GENOMIC DNA]</scope>
    <source>
        <strain evidence="3 4">VAND</strain>
    </source>
</reference>
<dbReference type="AlphaFoldDB" id="A0A086Q8B2"/>
<proteinExistence type="predicted"/>
<feature type="compositionally biased region" description="Acidic residues" evidence="1">
    <location>
        <begin position="206"/>
        <end position="215"/>
    </location>
</feature>